<evidence type="ECO:0000256" key="19">
    <source>
        <dbReference type="ARBA" id="ARBA00048679"/>
    </source>
</evidence>
<dbReference type="SMART" id="SM00146">
    <property type="entry name" value="PI3Kc"/>
    <property type="match status" value="1"/>
</dbReference>
<dbReference type="GO" id="GO:0000781">
    <property type="term" value="C:chromosome, telomeric region"/>
    <property type="evidence" value="ECO:0007669"/>
    <property type="project" value="UniProtKB-SubCell"/>
</dbReference>
<evidence type="ECO:0000256" key="18">
    <source>
        <dbReference type="ARBA" id="ARBA00047899"/>
    </source>
</evidence>
<evidence type="ECO:0000256" key="15">
    <source>
        <dbReference type="ARBA" id="ARBA00022895"/>
    </source>
</evidence>
<dbReference type="FunFam" id="3.30.1010.10:FF:000019">
    <property type="entry name" value="Serine/threonine-protein kinase Tel1"/>
    <property type="match status" value="1"/>
</dbReference>
<evidence type="ECO:0000256" key="2">
    <source>
        <dbReference type="ARBA" id="ARBA00004574"/>
    </source>
</evidence>
<comment type="catalytic activity">
    <reaction evidence="19">
        <text>L-seryl-[protein] + ATP = O-phospho-L-seryl-[protein] + ADP + H(+)</text>
        <dbReference type="Rhea" id="RHEA:17989"/>
        <dbReference type="Rhea" id="RHEA-COMP:9863"/>
        <dbReference type="Rhea" id="RHEA-COMP:11604"/>
        <dbReference type="ChEBI" id="CHEBI:15378"/>
        <dbReference type="ChEBI" id="CHEBI:29999"/>
        <dbReference type="ChEBI" id="CHEBI:30616"/>
        <dbReference type="ChEBI" id="CHEBI:83421"/>
        <dbReference type="ChEBI" id="CHEBI:456216"/>
        <dbReference type="EC" id="2.7.11.1"/>
    </reaction>
</comment>
<evidence type="ECO:0000256" key="1">
    <source>
        <dbReference type="ARBA" id="ARBA00004123"/>
    </source>
</evidence>
<dbReference type="CDD" id="cd05171">
    <property type="entry name" value="PIKKc_ATM"/>
    <property type="match status" value="1"/>
</dbReference>
<dbReference type="GO" id="GO:0005634">
    <property type="term" value="C:nucleus"/>
    <property type="evidence" value="ECO:0007669"/>
    <property type="project" value="UniProtKB-SubCell"/>
</dbReference>
<dbReference type="PROSITE" id="PS00915">
    <property type="entry name" value="PI3_4_KINASE_1"/>
    <property type="match status" value="1"/>
</dbReference>
<feature type="region of interest" description="Disordered" evidence="21">
    <location>
        <begin position="197"/>
        <end position="225"/>
    </location>
</feature>
<evidence type="ECO:0000256" key="20">
    <source>
        <dbReference type="RuleBase" id="RU365027"/>
    </source>
</evidence>
<evidence type="ECO:0000256" key="8">
    <source>
        <dbReference type="ARBA" id="ARBA00022527"/>
    </source>
</evidence>
<sequence length="2947" mass="327701">MGGLDSDTGEIKLSAVLGITDVGLAQQMLSLLDDIQGSSIKQRTEGIKDLKALFDPNSPAKNVSVLGDKAFHKIYEVLFQAVISEKANLLSARKTTVAATITRLSACADAVRIVVKAGASKIKLKTIEAIVDHITLTLPTADNEYCQPLAQHYLKALSILFEHTPNAERLKNSAWYEVIDFCVQGIDQYLNGHHRGPSSSARSLSGTHLSMAKSGTSNGHSQIRSSSMSRQNVEDLLQTICLLVSPSNAPIAERFHEVMDIAVRFLQTQGNSVSQVHQLAFSIVNAVLSYTCTNQTSFSQLVAQDIVPVILRFWQGKTIAKDEMLNSVKDEMLMFLFAVHPHLERSVMDEESHETLTVLEDLSDAIKADYTRRSDRDQLQLDDLEMVDLGAKTSSTSPFSLHVFRLRPHNIRAERNWGNLQAIGILERLVSLGHQKSSLAGKTEDQGIDQHPRKRQRIAQSSDRIFFSLKSENEKSRVSILQALPFILRDYQLSAAVLEEFLDELRSCAADKRGNVASWALLAIASCAFQKAAPEISSLHWTGVWHLGTRLLTFSNTCRAAALQLHTILAKNLVEYHNVGEDVNSMITAADSSGPVTLSDSAISLVAHLLNVRVTEVPGANLATSNHIIRWLFARWNPADRYFATHYAMHVQPLHIINLLRSCLGLRRVSMSSDTIMPCGPLGKAWQSYKDSRVIIQYLLLLEGTEPLHTTPCRSCPNHETSGNIAYVLDSSHFLSTRKLILELILPKCSELLSNWKAYSNDRASSISTEIFRNAVYSCISMLLCMPHFSGAGLLQLHVFETSLQDLYKEIIAFLNESEAKDLDGTRVLIDTLLQCVQPYLPVCGSIQLSLLLKNSHLGEFLVVLADDFTKRRAVLATSGDGDDPMDMDDEFSTQNSHRGVDVQKTIVPRQVLALDTSPTSFYFLVFQRLLLIDAMSVTPDFTDFIPSSFIDQLIALSDEDLLLSRNLLKEIMNSDLTIDIKDAASLLERLGPIIESNEFERCEVALTLCLDLLVGLGHLWSAENAAGSLAGLALDFYEHFFKSLGTASLEKHSVSVEVQKGIAKLLFLLLQRAPHFGDGESIPSARSNLFDLLKLGPSPVKFYIGDRLSEIFHLFVLESHDDIFVDLLVILPSDPGCIEGISFRLYSLAKMASEWPTLLRRCLYGLFETAGSVPECLQHTTRCLLEVSSALKLHNPQELFTLFAPQLLYTRLELGEDLKGIPFQIFGFSCLKDLLRAAQEEITGLMMMRGQDEGVQQIAAILGVKESELLKDCFTKVTAYAIAQDINASSSSGERQARVRKRLGQETFFECINAHFADIIALFFNISDPQDTVEKYLKRCHLDDAAEIMVAIKSTGSSKLSLPPNQQPTFKDKYLFRQIEQLCLQTEFESRSIYTPALVTFIARKLFGTIHSALGSLHACSVLRKARTLISLAGDTAVRGYPLEMLLQAIRPFIGDPQCAEDAVGITQYLLSRGSKYLSKVPSFVAGITLAILGSLRSFLKTGRASSTQESQYKTTVSRVEGFREWFGTYLSMYIFPALKGLPKIQRLLQSAYTSDWLGNPESGTPESELLLDLLQDEQINIRFLSKPSRELALNMLCSDFQSPASFRTDVLGDDISAISNAVVVWKSCKGNSSSKEYLSWAGRILGRAFAASGHVHQELLRESALSEIKDLSLASEKNGDSRTCVFNLLRDLVLGYSELHAGLAEAALRVVMTTSDETLKETCRKTLASGAEGLYIASIWDPYQAPPSETLGHLEIESHSEPYDLDAILRTDWLRNLTIALARSVPDDILLFALVPIVLKVPTFAERAFPFILHLVLSSPYQSQHTAKKDLSKSFMNWLGDIPDVSKNNLKVLINALLYLRTQPLPRETSIADRSYWLEIDYLKAAAAATRCGMFKTALLFAEDFCSAPVKSSRRSSVNHSFEQADMPTEMMLTIFQNIDDPDVYYGVKQTADLNTALARFEYEKDGPKSLAFRSAQYDTHLRRRDPESKQDAQALVKALDNHSLSGLSHSLLQAQQAVGMSAESLDSMFRTARKLEQWDLPVPSSCSNNAVTTYKAFQSIQTAVEHDTILQAINEGFECTMKSLTEQNIGASALHDSLQTLAVLVEMDEVLSTQGSEQIEEMLSRFQDRSVWMRTGRFDDINQILSCRGTTLSTLSQQPRLQSLLGVNQIDTSLVEVRAALLASTLNRAHNALQESLSLAMSLMGLIDPCQKASLNVEIAIRVEAANALWDQGDMTSSIGMLQDLDNPVALKRQTVTVGRSDLLSRIGHRISVARLEKPDQIIDNYLKPALKELKGKTSGSEAGQVFHQFAVFCDQQLQDQDSLEDLERLRKMSENKKDEITQCEKLMKSTPSTAERSKIRIQHGKAKTWLKLDEEELQRHVSNREQFLGQSLENYLLALAASDEHDGAALRFAALWLEHAKKDIANDAVSKHIKHVPSGKLASLMNQLASRLQNSEAKFQQLLFSLVVRICTDHPYHGMYVLYAGTNSLPDSKDEAAMSRHQSTKRVANELEATKKAVSIWHAIKSISRSYVRLAVEKDDHKYKSGRKVAVKDSQAASSLNAAFPKYRIPPPTMPIQISADLDYSKLPSMMKLEPVFSIASGVSTPKIITVVADNGARLRQLVKGSQDDLRQDAIMEQVFEQVSELLKTSQSTRQRDLGIRTYKVVPLNSVAGVMEFVANTIPLHEYLMPAHERYHPKDLKGTQCRKEIGEVQTQSTEIRIRRYRSVAERFQPVMRYFFTEHFVDPDEWFVKRLAYTRTTAAISILGHVLGLGDRHGHNILLDTQSGEVVHIDLGVAFEAGRVLPVPELVPFRLTRDIVDGMGITKTEGVFRRGCEFTLEALRKEADSIMAILDVLRYDPLHSWSVSPVRLAKLQEGQSAAPNINERAKAAVNEPGEAARVLTVVSKKLSKSLSVTATVNDLINQASDEKNLAVLYSGWAAYA</sequence>
<accession>A0A8H8QY65</accession>
<evidence type="ECO:0000256" key="13">
    <source>
        <dbReference type="ARBA" id="ARBA00022840"/>
    </source>
</evidence>
<evidence type="ECO:0000256" key="12">
    <source>
        <dbReference type="ARBA" id="ARBA00022777"/>
    </source>
</evidence>
<dbReference type="InterPro" id="IPR044107">
    <property type="entry name" value="PIKKc_ATM"/>
</dbReference>
<evidence type="ECO:0000259" key="23">
    <source>
        <dbReference type="PROSITE" id="PS51189"/>
    </source>
</evidence>
<keyword evidence="10 20" id="KW-0547">Nucleotide-binding</keyword>
<feature type="domain" description="PI3K/PI4K catalytic" evidence="22">
    <location>
        <begin position="2597"/>
        <end position="2907"/>
    </location>
</feature>
<dbReference type="SUPFAM" id="SSF48371">
    <property type="entry name" value="ARM repeat"/>
    <property type="match status" value="1"/>
</dbReference>
<evidence type="ECO:0000256" key="21">
    <source>
        <dbReference type="SAM" id="MobiDB-lite"/>
    </source>
</evidence>
<dbReference type="GO" id="GO:0005524">
    <property type="term" value="F:ATP binding"/>
    <property type="evidence" value="ECO:0007669"/>
    <property type="project" value="UniProtKB-KW"/>
</dbReference>
<dbReference type="Proteomes" id="UP000431533">
    <property type="component" value="Unassembled WGS sequence"/>
</dbReference>
<feature type="domain" description="FAT" evidence="23">
    <location>
        <begin position="1886"/>
        <end position="2492"/>
    </location>
</feature>
<evidence type="ECO:0000256" key="6">
    <source>
        <dbReference type="ARBA" id="ARBA00014619"/>
    </source>
</evidence>
<dbReference type="GO" id="GO:0004674">
    <property type="term" value="F:protein serine/threonine kinase activity"/>
    <property type="evidence" value="ECO:0007669"/>
    <property type="project" value="UniProtKB-KW"/>
</dbReference>
<comment type="subunit">
    <text evidence="4">Associates with DNA double-strand breaks.</text>
</comment>
<keyword evidence="13 20" id="KW-0067">ATP-binding</keyword>
<comment type="subcellular location">
    <subcellularLocation>
        <location evidence="2 20">Chromosome</location>
        <location evidence="2 20">Telomere</location>
    </subcellularLocation>
    <subcellularLocation>
        <location evidence="1 20">Nucleus</location>
    </subcellularLocation>
</comment>
<evidence type="ECO:0000256" key="3">
    <source>
        <dbReference type="ARBA" id="ARBA00010769"/>
    </source>
</evidence>
<dbReference type="EC" id="2.7.11.1" evidence="5 20"/>
<dbReference type="OrthoDB" id="381190at2759"/>
<comment type="similarity">
    <text evidence="3 20">Belongs to the PI3/PI4-kinase family. ATM subfamily.</text>
</comment>
<keyword evidence="7 20" id="KW-0158">Chromosome</keyword>
<dbReference type="PROSITE" id="PS51190">
    <property type="entry name" value="FATC"/>
    <property type="match status" value="1"/>
</dbReference>
<evidence type="ECO:0000256" key="17">
    <source>
        <dbReference type="ARBA" id="ARBA00025079"/>
    </source>
</evidence>
<feature type="domain" description="FATC" evidence="24">
    <location>
        <begin position="2915"/>
        <end position="2947"/>
    </location>
</feature>
<dbReference type="Pfam" id="PF11640">
    <property type="entry name" value="TAN"/>
    <property type="match status" value="1"/>
</dbReference>
<proteinExistence type="inferred from homology"/>
<dbReference type="PROSITE" id="PS50290">
    <property type="entry name" value="PI3_4_KINASE_3"/>
    <property type="match status" value="1"/>
</dbReference>
<dbReference type="GO" id="GO:0035556">
    <property type="term" value="P:intracellular signal transduction"/>
    <property type="evidence" value="ECO:0007669"/>
    <property type="project" value="UniProtKB-ARBA"/>
</dbReference>
<dbReference type="PANTHER" id="PTHR37079:SF4">
    <property type="entry name" value="SERINE_THREONINE-PROTEIN KINASE ATM"/>
    <property type="match status" value="1"/>
</dbReference>
<dbReference type="PANTHER" id="PTHR37079">
    <property type="entry name" value="SERINE/THREONINE-PROTEIN KINASE ATM"/>
    <property type="match status" value="1"/>
</dbReference>
<evidence type="ECO:0000256" key="7">
    <source>
        <dbReference type="ARBA" id="ARBA00022454"/>
    </source>
</evidence>
<dbReference type="Gene3D" id="1.10.1070.11">
    <property type="entry name" value="Phosphatidylinositol 3-/4-kinase, catalytic domain"/>
    <property type="match status" value="1"/>
</dbReference>
<gene>
    <name evidence="25" type="primary">TEL1</name>
    <name evidence="25" type="ORF">LHYA1_G006258</name>
</gene>
<comment type="catalytic activity">
    <reaction evidence="18 20">
        <text>L-threonyl-[protein] + ATP = O-phospho-L-threonyl-[protein] + ADP + H(+)</text>
        <dbReference type="Rhea" id="RHEA:46608"/>
        <dbReference type="Rhea" id="RHEA-COMP:11060"/>
        <dbReference type="Rhea" id="RHEA-COMP:11605"/>
        <dbReference type="ChEBI" id="CHEBI:15378"/>
        <dbReference type="ChEBI" id="CHEBI:30013"/>
        <dbReference type="ChEBI" id="CHEBI:30616"/>
        <dbReference type="ChEBI" id="CHEBI:61977"/>
        <dbReference type="ChEBI" id="CHEBI:456216"/>
        <dbReference type="EC" id="2.7.11.1"/>
    </reaction>
</comment>
<dbReference type="InterPro" id="IPR014009">
    <property type="entry name" value="PIK_FAT"/>
</dbReference>
<dbReference type="SUPFAM" id="SSF56112">
    <property type="entry name" value="Protein kinase-like (PK-like)"/>
    <property type="match status" value="1"/>
</dbReference>
<reference evidence="25 26" key="1">
    <citation type="submission" date="2018-05" db="EMBL/GenBank/DDBJ databases">
        <title>Genome sequencing and assembly of the regulated plant pathogen Lachnellula willkommii and related sister species for the development of diagnostic species identification markers.</title>
        <authorList>
            <person name="Giroux E."/>
            <person name="Bilodeau G."/>
        </authorList>
    </citation>
    <scope>NUCLEOTIDE SEQUENCE [LARGE SCALE GENOMIC DNA]</scope>
    <source>
        <strain evidence="25 26">CBS 185.66</strain>
    </source>
</reference>
<comment type="function">
    <text evidence="17 20">Serine/threonine protein kinase which activates checkpoint signaling upon genotoxic stresses such as ionizing radiation (IR), ultraviolet light (UV), or DNA replication stalling, thereby acting as a DNA damage sensor. Recognizes the substrate consensus sequence [ST]-Q. Phosphorylates histone H2A to form H2AS128ph (gamma-H2A) at sites of DNA damage, involved in the regulation of DNA damage response mechanism. Required for the control of telomere length and genome stability.</text>
</comment>
<dbReference type="RefSeq" id="XP_031003711.1">
    <property type="nucleotide sequence ID" value="XM_031151198.1"/>
</dbReference>
<dbReference type="SMART" id="SM01343">
    <property type="entry name" value="FATC"/>
    <property type="match status" value="1"/>
</dbReference>
<evidence type="ECO:0000256" key="14">
    <source>
        <dbReference type="ARBA" id="ARBA00022853"/>
    </source>
</evidence>
<dbReference type="Pfam" id="PF00454">
    <property type="entry name" value="PI3_PI4_kinase"/>
    <property type="match status" value="1"/>
</dbReference>
<keyword evidence="8 20" id="KW-0723">Serine/threonine-protein kinase</keyword>
<keyword evidence="9 20" id="KW-0808">Transferase</keyword>
<evidence type="ECO:0000256" key="5">
    <source>
        <dbReference type="ARBA" id="ARBA00012513"/>
    </source>
</evidence>
<dbReference type="Gene3D" id="3.30.1010.10">
    <property type="entry name" value="Phosphatidylinositol 3-kinase Catalytic Subunit, Chain A, domain 4"/>
    <property type="match status" value="1"/>
</dbReference>
<dbReference type="EMBL" id="QGMH01000112">
    <property type="protein sequence ID" value="TVY24923.1"/>
    <property type="molecule type" value="Genomic_DNA"/>
</dbReference>
<organism evidence="25 26">
    <name type="scientific">Lachnellula hyalina</name>
    <dbReference type="NCBI Taxonomy" id="1316788"/>
    <lineage>
        <taxon>Eukaryota</taxon>
        <taxon>Fungi</taxon>
        <taxon>Dikarya</taxon>
        <taxon>Ascomycota</taxon>
        <taxon>Pezizomycotina</taxon>
        <taxon>Leotiomycetes</taxon>
        <taxon>Helotiales</taxon>
        <taxon>Lachnaceae</taxon>
        <taxon>Lachnellula</taxon>
    </lineage>
</organism>
<evidence type="ECO:0000256" key="9">
    <source>
        <dbReference type="ARBA" id="ARBA00022679"/>
    </source>
</evidence>
<dbReference type="GO" id="GO:0006325">
    <property type="term" value="P:chromatin organization"/>
    <property type="evidence" value="ECO:0007669"/>
    <property type="project" value="UniProtKB-KW"/>
</dbReference>
<evidence type="ECO:0000313" key="25">
    <source>
        <dbReference type="EMBL" id="TVY24923.1"/>
    </source>
</evidence>
<keyword evidence="14 20" id="KW-0156">Chromatin regulator</keyword>
<dbReference type="InterPro" id="IPR003152">
    <property type="entry name" value="FATC_dom"/>
</dbReference>
<evidence type="ECO:0000256" key="16">
    <source>
        <dbReference type="ARBA" id="ARBA00023242"/>
    </source>
</evidence>
<dbReference type="Pfam" id="PF02260">
    <property type="entry name" value="FATC"/>
    <property type="match status" value="1"/>
</dbReference>
<keyword evidence="26" id="KW-1185">Reference proteome</keyword>
<dbReference type="PROSITE" id="PS00916">
    <property type="entry name" value="PI3_4_KINASE_2"/>
    <property type="match status" value="1"/>
</dbReference>
<dbReference type="GeneID" id="41986456"/>
<dbReference type="InterPro" id="IPR018936">
    <property type="entry name" value="PI3/4_kinase_CS"/>
</dbReference>
<dbReference type="InterPro" id="IPR016024">
    <property type="entry name" value="ARM-type_fold"/>
</dbReference>
<dbReference type="InterPro" id="IPR000403">
    <property type="entry name" value="PI3/4_kinase_cat_dom"/>
</dbReference>
<evidence type="ECO:0000256" key="10">
    <source>
        <dbReference type="ARBA" id="ARBA00022741"/>
    </source>
</evidence>
<keyword evidence="11 20" id="KW-0227">DNA damage</keyword>
<dbReference type="PROSITE" id="PS51189">
    <property type="entry name" value="FAT"/>
    <property type="match status" value="1"/>
</dbReference>
<evidence type="ECO:0000313" key="26">
    <source>
        <dbReference type="Proteomes" id="UP000431533"/>
    </source>
</evidence>
<protein>
    <recommendedName>
        <fullName evidence="6 20">Serine/threonine-protein kinase Tel1</fullName>
        <ecNumber evidence="5 20">2.7.11.1</ecNumber>
    </recommendedName>
</protein>
<dbReference type="GO" id="GO:0006281">
    <property type="term" value="P:DNA repair"/>
    <property type="evidence" value="ECO:0007669"/>
    <property type="project" value="InterPro"/>
</dbReference>
<dbReference type="InterPro" id="IPR036940">
    <property type="entry name" value="PI3/4_kinase_cat_sf"/>
</dbReference>
<dbReference type="SMART" id="SM01342">
    <property type="entry name" value="TAN"/>
    <property type="match status" value="1"/>
</dbReference>
<keyword evidence="15 20" id="KW-0779">Telomere</keyword>
<dbReference type="InterPro" id="IPR038980">
    <property type="entry name" value="ATM_plant"/>
</dbReference>
<keyword evidence="12 20" id="KW-0418">Kinase</keyword>
<evidence type="ECO:0000259" key="22">
    <source>
        <dbReference type="PROSITE" id="PS50290"/>
    </source>
</evidence>
<evidence type="ECO:0000256" key="4">
    <source>
        <dbReference type="ARBA" id="ARBA00011370"/>
    </source>
</evidence>
<name>A0A8H8QY65_9HELO</name>
<evidence type="ECO:0000256" key="11">
    <source>
        <dbReference type="ARBA" id="ARBA00022763"/>
    </source>
</evidence>
<dbReference type="InterPro" id="IPR011009">
    <property type="entry name" value="Kinase-like_dom_sf"/>
</dbReference>
<keyword evidence="16 20" id="KW-0539">Nucleus</keyword>
<evidence type="ECO:0000259" key="24">
    <source>
        <dbReference type="PROSITE" id="PS51190"/>
    </source>
</evidence>
<dbReference type="InterPro" id="IPR021668">
    <property type="entry name" value="TAN"/>
</dbReference>
<comment type="caution">
    <text evidence="25">The sequence shown here is derived from an EMBL/GenBank/DDBJ whole genome shotgun (WGS) entry which is preliminary data.</text>
</comment>